<feature type="compositionally biased region" description="Polar residues" evidence="2">
    <location>
        <begin position="425"/>
        <end position="438"/>
    </location>
</feature>
<dbReference type="PANTHER" id="PTHR12877">
    <property type="entry name" value="RHO GUANINE NUCLEOTIDE EXCHANGE FACTOR"/>
    <property type="match status" value="1"/>
</dbReference>
<feature type="compositionally biased region" description="Low complexity" evidence="2">
    <location>
        <begin position="88"/>
        <end position="100"/>
    </location>
</feature>
<feature type="compositionally biased region" description="Polar residues" evidence="2">
    <location>
        <begin position="446"/>
        <end position="459"/>
    </location>
</feature>
<dbReference type="Pfam" id="PF00621">
    <property type="entry name" value="RhoGEF"/>
    <property type="match status" value="1"/>
</dbReference>
<dbReference type="InterPro" id="IPR000219">
    <property type="entry name" value="DH_dom"/>
</dbReference>
<dbReference type="PROSITE" id="PS50010">
    <property type="entry name" value="DH_2"/>
    <property type="match status" value="1"/>
</dbReference>
<dbReference type="Pfam" id="PF19056">
    <property type="entry name" value="WD40_2"/>
    <property type="match status" value="1"/>
</dbReference>
<feature type="compositionally biased region" description="Polar residues" evidence="2">
    <location>
        <begin position="613"/>
        <end position="632"/>
    </location>
</feature>
<feature type="region of interest" description="Disordered" evidence="2">
    <location>
        <begin position="83"/>
        <end position="315"/>
    </location>
</feature>
<dbReference type="InterPro" id="IPR035899">
    <property type="entry name" value="DBL_dom_sf"/>
</dbReference>
<feature type="compositionally biased region" description="Basic and acidic residues" evidence="2">
    <location>
        <begin position="1275"/>
        <end position="1286"/>
    </location>
</feature>
<feature type="region of interest" description="Disordered" evidence="2">
    <location>
        <begin position="599"/>
        <end position="665"/>
    </location>
</feature>
<evidence type="ECO:0000256" key="2">
    <source>
        <dbReference type="SAM" id="MobiDB-lite"/>
    </source>
</evidence>
<dbReference type="InterPro" id="IPR015943">
    <property type="entry name" value="WD40/YVTN_repeat-like_dom_sf"/>
</dbReference>
<reference evidence="4 5" key="1">
    <citation type="submission" date="2024-02" db="EMBL/GenBank/DDBJ databases">
        <title>Chromosome-scale genome assembly of the rough periwinkle Littorina saxatilis.</title>
        <authorList>
            <person name="De Jode A."/>
            <person name="Faria R."/>
            <person name="Formenti G."/>
            <person name="Sims Y."/>
            <person name="Smith T.P."/>
            <person name="Tracey A."/>
            <person name="Wood J.M.D."/>
            <person name="Zagrodzka Z.B."/>
            <person name="Johannesson K."/>
            <person name="Butlin R.K."/>
            <person name="Leder E.H."/>
        </authorList>
    </citation>
    <scope>NUCLEOTIDE SEQUENCE [LARGE SCALE GENOMIC DNA]</scope>
    <source>
        <strain evidence="4">Snail1</strain>
        <tissue evidence="4">Muscle</tissue>
    </source>
</reference>
<keyword evidence="5" id="KW-1185">Reference proteome</keyword>
<dbReference type="InterPro" id="IPR011047">
    <property type="entry name" value="Quinoprotein_ADH-like_sf"/>
</dbReference>
<feature type="compositionally biased region" description="Low complexity" evidence="2">
    <location>
        <begin position="108"/>
        <end position="119"/>
    </location>
</feature>
<accession>A0AAN9B198</accession>
<feature type="compositionally biased region" description="Basic and acidic residues" evidence="2">
    <location>
        <begin position="53"/>
        <end position="62"/>
    </location>
</feature>
<evidence type="ECO:0000313" key="5">
    <source>
        <dbReference type="Proteomes" id="UP001374579"/>
    </source>
</evidence>
<dbReference type="GO" id="GO:0005737">
    <property type="term" value="C:cytoplasm"/>
    <property type="evidence" value="ECO:0007669"/>
    <property type="project" value="UniProtKB-ARBA"/>
</dbReference>
<dbReference type="GO" id="GO:0005085">
    <property type="term" value="F:guanyl-nucleotide exchange factor activity"/>
    <property type="evidence" value="ECO:0007669"/>
    <property type="project" value="UniProtKB-KW"/>
</dbReference>
<feature type="region of interest" description="Disordered" evidence="2">
    <location>
        <begin position="1"/>
        <end position="62"/>
    </location>
</feature>
<dbReference type="Proteomes" id="UP001374579">
    <property type="component" value="Unassembled WGS sequence"/>
</dbReference>
<dbReference type="Gene3D" id="2.130.10.10">
    <property type="entry name" value="YVTN repeat-like/Quinoprotein amine dehydrogenase"/>
    <property type="match status" value="1"/>
</dbReference>
<dbReference type="PANTHER" id="PTHR12877:SF15">
    <property type="entry name" value="RHO GUANINE NUCLEOTIDE EXCHANGE FACTOR 17"/>
    <property type="match status" value="1"/>
</dbReference>
<proteinExistence type="predicted"/>
<evidence type="ECO:0000259" key="3">
    <source>
        <dbReference type="PROSITE" id="PS50010"/>
    </source>
</evidence>
<feature type="compositionally biased region" description="Polar residues" evidence="2">
    <location>
        <begin position="399"/>
        <end position="409"/>
    </location>
</feature>
<feature type="compositionally biased region" description="Basic and acidic residues" evidence="2">
    <location>
        <begin position="500"/>
        <end position="513"/>
    </location>
</feature>
<dbReference type="SMART" id="SM00325">
    <property type="entry name" value="RhoGEF"/>
    <property type="match status" value="1"/>
</dbReference>
<evidence type="ECO:0000313" key="4">
    <source>
        <dbReference type="EMBL" id="KAK7096809.1"/>
    </source>
</evidence>
<feature type="compositionally biased region" description="Basic and acidic residues" evidence="2">
    <location>
        <begin position="274"/>
        <end position="289"/>
    </location>
</feature>
<dbReference type="SUPFAM" id="SSF50998">
    <property type="entry name" value="Quinoprotein alcohol dehydrogenase-like"/>
    <property type="match status" value="1"/>
</dbReference>
<feature type="compositionally biased region" description="Acidic residues" evidence="2">
    <location>
        <begin position="1246"/>
        <end position="1255"/>
    </location>
</feature>
<organism evidence="4 5">
    <name type="scientific">Littorina saxatilis</name>
    <dbReference type="NCBI Taxonomy" id="31220"/>
    <lineage>
        <taxon>Eukaryota</taxon>
        <taxon>Metazoa</taxon>
        <taxon>Spiralia</taxon>
        <taxon>Lophotrochozoa</taxon>
        <taxon>Mollusca</taxon>
        <taxon>Gastropoda</taxon>
        <taxon>Caenogastropoda</taxon>
        <taxon>Littorinimorpha</taxon>
        <taxon>Littorinoidea</taxon>
        <taxon>Littorinidae</taxon>
        <taxon>Littorina</taxon>
    </lineage>
</organism>
<feature type="compositionally biased region" description="Basic and acidic residues" evidence="2">
    <location>
        <begin position="229"/>
        <end position="250"/>
    </location>
</feature>
<feature type="compositionally biased region" description="Basic and acidic residues" evidence="2">
    <location>
        <begin position="127"/>
        <end position="147"/>
    </location>
</feature>
<dbReference type="GO" id="GO:0030036">
    <property type="term" value="P:actin cytoskeleton organization"/>
    <property type="evidence" value="ECO:0007669"/>
    <property type="project" value="TreeGrafter"/>
</dbReference>
<feature type="compositionally biased region" description="Acidic residues" evidence="2">
    <location>
        <begin position="196"/>
        <end position="205"/>
    </location>
</feature>
<feature type="compositionally biased region" description="Acidic residues" evidence="2">
    <location>
        <begin position="1304"/>
        <end position="1314"/>
    </location>
</feature>
<keyword evidence="1" id="KW-0344">Guanine-nucleotide releasing factor</keyword>
<dbReference type="FunFam" id="1.20.900.10:FF:000003">
    <property type="entry name" value="Rho guanine nucleotide exchange factor 10 like"/>
    <property type="match status" value="1"/>
</dbReference>
<sequence>MEVKGDGGEGGGDGDENTLSSSPLTIPKSSSFSPKVARPKLPACAGSRSPSRSKTDPGREEIKAILEDIKNLKKIDFKTFIRPRNVAGQPQQQHVQHPGGYSTLPYRSQSTTTSPSHSPRIGSPTVDDPRLTRDRSRSLKMLTDRLKSKSGKLLSEHALQRGQGDSAEFIREGSVPTEFMRVSHGPSPERLSVERLDEEEEEAAESPEPQKTADRKTSANTMMRLSPQHSDDGSLDSKEAYPHSRHDTPDPHPGSQHPHSDRERTPDSDAQLGAREKSPLSDDGLKTPDDETGDQPKMVRDRLPEDEGVSEICDTPRPIISAHTYHPTIGRNKKFLKLVATAPCPQRRTGITTLATLGRVQAMYGKPTGEEGAGAGPVGAAEETSARPRYQRRSEAGPPTSQKATTRFTTHPPHKKGSIREEGSVDSNGFSALKNSSGDSDEEGKQQSQTSLADSQLTSEGADALTYQDVVDSVVGGPASESSDSDKAERKNGKAGKQKSRSDPNGDRSRESLDFAPHLDASQSHSAPMLNKDEEDDSVIEDDYRATRSDNALSPPPHGLAEESGGERTSEDEDNLDMEGSAESGDVLALPATSVAFCSGPPTPVSHSPTSTLERPSSHAQVTLLTVPSSASGLRKPISRSASSASVLQSRKHLTAGGRGLEGPRKYSITADESMTPSRSATHLVPDFTPLADCNAATSMPVVWKDRLSSSDSPEREPGFIKDKRYHIVEELYRNEREYVEALRVLKEKYMTPLKNSNNVEDAIVDNIFYMIPEILMHHSVYLDLLDKVWKNWDSKSSTVGNLILAIFSKQTILESYLSFVENYNTSGKVIENALTTKSSMQKFIEQCQRESGSKLSMKDLIVRPIQRIPRYELLIQRLLDNTPVDHPDYVLLQQACRAMHELAMKIGTVTDSQHEEDMQETLKKLELLLITDLVAPERAYIRHDMVQLLVGGNKKDQCCIWLFSDLIIISSMKRKSGPVTRKVSIILKTPGGQDFTENIKHKVWLKVGLDCLEIVKTHASTLSRKPTIDKEQVEDDLQTVNQITDLCTRLSASHQQGLEEAVRELSTNLNKQLTEVTLRSIAFDSNKLELLVTTQEGVHHLEITFSSAEKRGSWESAFSDAKNKLSLLTDKRAPEFLQPLQITKTRAGMQFSCAAPIDGVNASGYRDVWVCNSDGYVGHMCLLSLQPEPIVTLNTPVPGCNARILCICAVPAFSGAFRRRSSQKGRTQRGIGDREQRPLIQVECPEQEEVEEEEKEKTPALERHRRVVARGGSRSRERSGKRDSEREEEEGNITEEGYQSDSDTSDDDDDDDAMPFMRNNDLYVSGLSDEEVHRPKVSELTQSLPDPITTSGSWLQDPLKSTMWLGTEDGCIHIFQCTDNIKTTKNKLKIQHGSPVYCIIYLDNKVFASLVNGDLIVYKRDSEGVWDTEHPYTRTIGSATAPITRMLAVAGKLWCGCQSTVHVINPLALNIERSFQVTSDPSRAVQCMVCSGQGVWVACQHSSKVSLFHATTYEFLMEVSVAQAVSHKLQSADDIIRQHKAACLRITALLVCKDLLWVGTSAGVILTIPIPKITSTTTNGALATPTVTGLVYGHTGHVRFLTAVELWSGLPTPKPESAASRETHISEGVIPDIHRRSSMAATTATMATRMLVISGGDGYEDFRNNSSNEAAGRDDSTNHLLLWQV</sequence>
<dbReference type="SUPFAM" id="SSF48065">
    <property type="entry name" value="DBL homology domain (DH-domain)"/>
    <property type="match status" value="1"/>
</dbReference>
<feature type="region of interest" description="Disordered" evidence="2">
    <location>
        <begin position="368"/>
        <end position="583"/>
    </location>
</feature>
<name>A0AAN9B198_9CAEN</name>
<feature type="domain" description="DH" evidence="3">
    <location>
        <begin position="724"/>
        <end position="910"/>
    </location>
</feature>
<feature type="compositionally biased region" description="Low complexity" evidence="2">
    <location>
        <begin position="18"/>
        <end position="33"/>
    </location>
</feature>
<protein>
    <recommendedName>
        <fullName evidence="3">DH domain-containing protein</fullName>
    </recommendedName>
</protein>
<dbReference type="EMBL" id="JBAMIC010000013">
    <property type="protein sequence ID" value="KAK7096809.1"/>
    <property type="molecule type" value="Genomic_DNA"/>
</dbReference>
<gene>
    <name evidence="4" type="ORF">V1264_003869</name>
</gene>
<dbReference type="GO" id="GO:0051496">
    <property type="term" value="P:positive regulation of stress fiber assembly"/>
    <property type="evidence" value="ECO:0007669"/>
    <property type="project" value="UniProtKB-ARBA"/>
</dbReference>
<dbReference type="CDD" id="cd00160">
    <property type="entry name" value="RhoGEF"/>
    <property type="match status" value="1"/>
</dbReference>
<dbReference type="InterPro" id="IPR039919">
    <property type="entry name" value="ARHGEF10/ARHGEF17"/>
</dbReference>
<comment type="caution">
    <text evidence="4">The sequence shown here is derived from an EMBL/GenBank/DDBJ whole genome shotgun (WGS) entry which is preliminary data.</text>
</comment>
<feature type="region of interest" description="Disordered" evidence="2">
    <location>
        <begin position="1220"/>
        <end position="1319"/>
    </location>
</feature>
<evidence type="ECO:0000256" key="1">
    <source>
        <dbReference type="ARBA" id="ARBA00022658"/>
    </source>
</evidence>
<feature type="compositionally biased region" description="Basic and acidic residues" evidence="2">
    <location>
        <begin position="258"/>
        <end position="267"/>
    </location>
</feature>
<dbReference type="Gene3D" id="1.20.900.10">
    <property type="entry name" value="Dbl homology (DH) domain"/>
    <property type="match status" value="1"/>
</dbReference>